<dbReference type="EMBL" id="JAKRRY010000006">
    <property type="protein sequence ID" value="MCW8345761.1"/>
    <property type="molecule type" value="Genomic_DNA"/>
</dbReference>
<dbReference type="PROSITE" id="PS50983">
    <property type="entry name" value="FE_B12_PBP"/>
    <property type="match status" value="1"/>
</dbReference>
<protein>
    <submittedName>
        <fullName evidence="3">ABC transporter substrate-binding protein</fullName>
    </submittedName>
</protein>
<comment type="caution">
    <text evidence="3">The sequence shown here is derived from an EMBL/GenBank/DDBJ whole genome shotgun (WGS) entry which is preliminary data.</text>
</comment>
<dbReference type="SUPFAM" id="SSF53807">
    <property type="entry name" value="Helical backbone' metal receptor"/>
    <property type="match status" value="1"/>
</dbReference>
<evidence type="ECO:0000256" key="1">
    <source>
        <dbReference type="SAM" id="SignalP"/>
    </source>
</evidence>
<name>A0A9X3CLT9_9VIBR</name>
<dbReference type="PANTHER" id="PTHR30535">
    <property type="entry name" value="VITAMIN B12-BINDING PROTEIN"/>
    <property type="match status" value="1"/>
</dbReference>
<dbReference type="InterPro" id="IPR050902">
    <property type="entry name" value="ABC_Transporter_SBP"/>
</dbReference>
<evidence type="ECO:0000313" key="3">
    <source>
        <dbReference type="EMBL" id="MCW8345761.1"/>
    </source>
</evidence>
<dbReference type="InterPro" id="IPR002491">
    <property type="entry name" value="ABC_transptr_periplasmic_BD"/>
</dbReference>
<proteinExistence type="predicted"/>
<accession>A0A9X3CLT9</accession>
<dbReference type="Proteomes" id="UP001155587">
    <property type="component" value="Unassembled WGS sequence"/>
</dbReference>
<dbReference type="Gene3D" id="3.40.50.1980">
    <property type="entry name" value="Nitrogenase molybdenum iron protein domain"/>
    <property type="match status" value="2"/>
</dbReference>
<reference evidence="3" key="1">
    <citation type="submission" date="2022-02" db="EMBL/GenBank/DDBJ databases">
        <title>Vibrio sp. nov, a new bacterium isolated from seawater.</title>
        <authorList>
            <person name="Yuan Y."/>
        </authorList>
    </citation>
    <scope>NUCLEOTIDE SEQUENCE</scope>
    <source>
        <strain evidence="3">ZSDZ65</strain>
    </source>
</reference>
<gene>
    <name evidence="3" type="ORF">MD535_07015</name>
</gene>
<sequence>MFQPLRKTLIVSTITSMMAFSVFAQSTQVEATVLPEETQNIISAGASVTELLLALNAQHQLVAVDVTSVLPPSLVLPKVGYHRALSAEGLLAMHPDLIIGTDEMGPKPALDQIKQAGVNVEVVDTSASITGLKKRIDQIASLTHTQDNVAALNNKIDAQLHALTANQPSTSDEKKKILFLLIHEGRPANVAGSGTTPDAIISLAGGINPAAKQLNAYKPLSNEAIIEMQPDIILVSDRSYRQLGGPDALLKALPMLAATPAGQNQQFVTIDGHALVGGLGLKSLSEAQRLNEKIYPK</sequence>
<feature type="chain" id="PRO_5040852772" evidence="1">
    <location>
        <begin position="25"/>
        <end position="297"/>
    </location>
</feature>
<feature type="signal peptide" evidence="1">
    <location>
        <begin position="1"/>
        <end position="24"/>
    </location>
</feature>
<dbReference type="RefSeq" id="WP_265674171.1">
    <property type="nucleotide sequence ID" value="NZ_JAKRRY010000006.1"/>
</dbReference>
<keyword evidence="1" id="KW-0732">Signal</keyword>
<dbReference type="AlphaFoldDB" id="A0A9X3CLT9"/>
<feature type="domain" description="Fe/B12 periplasmic-binding" evidence="2">
    <location>
        <begin position="40"/>
        <end position="297"/>
    </location>
</feature>
<dbReference type="PANTHER" id="PTHR30535:SF4">
    <property type="entry name" value="HEMIN-BINDING PERIPLASMIC PROTEIN HMUT"/>
    <property type="match status" value="1"/>
</dbReference>
<organism evidence="3 4">
    <name type="scientific">Vibrio qingdaonensis</name>
    <dbReference type="NCBI Taxonomy" id="2829491"/>
    <lineage>
        <taxon>Bacteria</taxon>
        <taxon>Pseudomonadati</taxon>
        <taxon>Pseudomonadota</taxon>
        <taxon>Gammaproteobacteria</taxon>
        <taxon>Vibrionales</taxon>
        <taxon>Vibrionaceae</taxon>
        <taxon>Vibrio</taxon>
    </lineage>
</organism>
<evidence type="ECO:0000259" key="2">
    <source>
        <dbReference type="PROSITE" id="PS50983"/>
    </source>
</evidence>
<keyword evidence="4" id="KW-1185">Reference proteome</keyword>
<dbReference type="Pfam" id="PF01497">
    <property type="entry name" value="Peripla_BP_2"/>
    <property type="match status" value="1"/>
</dbReference>
<evidence type="ECO:0000313" key="4">
    <source>
        <dbReference type="Proteomes" id="UP001155587"/>
    </source>
</evidence>